<protein>
    <submittedName>
        <fullName evidence="2">Uncharacterized protein</fullName>
    </submittedName>
</protein>
<dbReference type="Proteomes" id="UP001140094">
    <property type="component" value="Unassembled WGS sequence"/>
</dbReference>
<feature type="compositionally biased region" description="Low complexity" evidence="1">
    <location>
        <begin position="55"/>
        <end position="64"/>
    </location>
</feature>
<evidence type="ECO:0000313" key="3">
    <source>
        <dbReference type="Proteomes" id="UP001140094"/>
    </source>
</evidence>
<evidence type="ECO:0000313" key="2">
    <source>
        <dbReference type="EMBL" id="KAJ2808953.1"/>
    </source>
</evidence>
<accession>A0A9W8LWK0</accession>
<sequence>MDTVTADYADSSTKTTPFTIKSKPVSDTKSLVGALETMQSELNSKFTALIDAEKASSAASTTSSEQDCQCKKQKT</sequence>
<reference evidence="2" key="1">
    <citation type="submission" date="2022-07" db="EMBL/GenBank/DDBJ databases">
        <title>Phylogenomic reconstructions and comparative analyses of Kickxellomycotina fungi.</title>
        <authorList>
            <person name="Reynolds N.K."/>
            <person name="Stajich J.E."/>
            <person name="Barry K."/>
            <person name="Grigoriev I.V."/>
            <person name="Crous P."/>
            <person name="Smith M.E."/>
        </authorList>
    </citation>
    <scope>NUCLEOTIDE SEQUENCE</scope>
    <source>
        <strain evidence="2">NRRL 1565</strain>
    </source>
</reference>
<proteinExistence type="predicted"/>
<organism evidence="2 3">
    <name type="scientific">Coemansia guatemalensis</name>
    <dbReference type="NCBI Taxonomy" id="2761395"/>
    <lineage>
        <taxon>Eukaryota</taxon>
        <taxon>Fungi</taxon>
        <taxon>Fungi incertae sedis</taxon>
        <taxon>Zoopagomycota</taxon>
        <taxon>Kickxellomycotina</taxon>
        <taxon>Kickxellomycetes</taxon>
        <taxon>Kickxellales</taxon>
        <taxon>Kickxellaceae</taxon>
        <taxon>Coemansia</taxon>
    </lineage>
</organism>
<dbReference type="OrthoDB" id="5524849at2759"/>
<evidence type="ECO:0000256" key="1">
    <source>
        <dbReference type="SAM" id="MobiDB-lite"/>
    </source>
</evidence>
<dbReference type="AlphaFoldDB" id="A0A9W8LWK0"/>
<dbReference type="EMBL" id="JANBUO010000016">
    <property type="protein sequence ID" value="KAJ2808953.1"/>
    <property type="molecule type" value="Genomic_DNA"/>
</dbReference>
<keyword evidence="3" id="KW-1185">Reference proteome</keyword>
<name>A0A9W8LWK0_9FUNG</name>
<gene>
    <name evidence="2" type="ORF">H4R20_000502</name>
</gene>
<feature type="region of interest" description="Disordered" evidence="1">
    <location>
        <begin position="55"/>
        <end position="75"/>
    </location>
</feature>
<comment type="caution">
    <text evidence="2">The sequence shown here is derived from an EMBL/GenBank/DDBJ whole genome shotgun (WGS) entry which is preliminary data.</text>
</comment>